<dbReference type="EMBL" id="JAHHGZ010000004">
    <property type="protein sequence ID" value="MBW4666897.1"/>
    <property type="molecule type" value="Genomic_DNA"/>
</dbReference>
<organism evidence="8 9">
    <name type="scientific">Cyanomargarita calcarea GSE-NOS-MK-12-04C</name>
    <dbReference type="NCBI Taxonomy" id="2839659"/>
    <lineage>
        <taxon>Bacteria</taxon>
        <taxon>Bacillati</taxon>
        <taxon>Cyanobacteriota</taxon>
        <taxon>Cyanophyceae</taxon>
        <taxon>Nostocales</taxon>
        <taxon>Cyanomargaritaceae</taxon>
        <taxon>Cyanomargarita</taxon>
    </lineage>
</organism>
<dbReference type="Gene3D" id="3.10.20.310">
    <property type="entry name" value="membrane protein fhac"/>
    <property type="match status" value="1"/>
</dbReference>
<gene>
    <name evidence="8" type="ORF">KME60_05495</name>
</gene>
<keyword evidence="4 6" id="KW-1133">Transmembrane helix</keyword>
<evidence type="ECO:0000313" key="8">
    <source>
        <dbReference type="EMBL" id="MBW4666897.1"/>
    </source>
</evidence>
<keyword evidence="5" id="KW-0131">Cell cycle</keyword>
<dbReference type="GO" id="GO:0005886">
    <property type="term" value="C:plasma membrane"/>
    <property type="evidence" value="ECO:0007669"/>
    <property type="project" value="TreeGrafter"/>
</dbReference>
<dbReference type="AlphaFoldDB" id="A0A951URP2"/>
<dbReference type="InterPro" id="IPR050487">
    <property type="entry name" value="FtsQ_DivIB"/>
</dbReference>
<feature type="transmembrane region" description="Helical" evidence="6">
    <location>
        <begin position="30"/>
        <end position="49"/>
    </location>
</feature>
<sequence>MADMASVSRTDLEGRRKKLRKKRQTKIIQAIWRTIAVSGLAGGLLWVAIQPIWILKDPQQIEISQIRSSLLPDESIRSLLALSYPQSLLRIDPSALAQSLEKQPIIAQATVTRRLFPPGLIIQIQERVPVALAQSGNTKSTVGLLDVTGVWMPLEKYRSLNPQFLLPSLKVIGDPEQYRPYWTQIYQAVSQSSVKVMEINCQDPTNIVLKTELGKVHLGAPSSQISDQIKVIAQMRHLPAKLNSSQIEYIDLKNPDRPIVQMNQNNSRNSKSP</sequence>
<accession>A0A951URP2</accession>
<evidence type="ECO:0000256" key="2">
    <source>
        <dbReference type="ARBA" id="ARBA00022618"/>
    </source>
</evidence>
<comment type="caution">
    <text evidence="8">The sequence shown here is derived from an EMBL/GenBank/DDBJ whole genome shotgun (WGS) entry which is preliminary data.</text>
</comment>
<dbReference type="PANTHER" id="PTHR37820">
    <property type="entry name" value="CELL DIVISION PROTEIN DIVIB"/>
    <property type="match status" value="1"/>
</dbReference>
<evidence type="ECO:0000256" key="3">
    <source>
        <dbReference type="ARBA" id="ARBA00022692"/>
    </source>
</evidence>
<feature type="domain" description="POTRA" evidence="7">
    <location>
        <begin position="60"/>
        <end position="127"/>
    </location>
</feature>
<protein>
    <submittedName>
        <fullName evidence="8">FtsQ-type POTRA domain-containing protein</fullName>
    </submittedName>
</protein>
<keyword evidence="1" id="KW-1003">Cell membrane</keyword>
<evidence type="ECO:0000259" key="7">
    <source>
        <dbReference type="Pfam" id="PF08478"/>
    </source>
</evidence>
<name>A0A951URP2_9CYAN</name>
<dbReference type="InterPro" id="IPR013685">
    <property type="entry name" value="POTRA_FtsQ_type"/>
</dbReference>
<dbReference type="GO" id="GO:0051301">
    <property type="term" value="P:cell division"/>
    <property type="evidence" value="ECO:0007669"/>
    <property type="project" value="UniProtKB-KW"/>
</dbReference>
<proteinExistence type="predicted"/>
<reference evidence="8" key="2">
    <citation type="journal article" date="2022" name="Microbiol. Resour. Announc.">
        <title>Metagenome Sequencing to Explore Phylogenomics of Terrestrial Cyanobacteria.</title>
        <authorList>
            <person name="Ward R.D."/>
            <person name="Stajich J.E."/>
            <person name="Johansen J.R."/>
            <person name="Huntemann M."/>
            <person name="Clum A."/>
            <person name="Foster B."/>
            <person name="Foster B."/>
            <person name="Roux S."/>
            <person name="Palaniappan K."/>
            <person name="Varghese N."/>
            <person name="Mukherjee S."/>
            <person name="Reddy T.B.K."/>
            <person name="Daum C."/>
            <person name="Copeland A."/>
            <person name="Chen I.A."/>
            <person name="Ivanova N.N."/>
            <person name="Kyrpides N.C."/>
            <person name="Shapiro N."/>
            <person name="Eloe-Fadrosh E.A."/>
            <person name="Pietrasiak N."/>
        </authorList>
    </citation>
    <scope>NUCLEOTIDE SEQUENCE</scope>
    <source>
        <strain evidence="8">GSE-NOS-MK-12-04C</strain>
    </source>
</reference>
<reference evidence="8" key="1">
    <citation type="submission" date="2021-05" db="EMBL/GenBank/DDBJ databases">
        <authorList>
            <person name="Pietrasiak N."/>
            <person name="Ward R."/>
            <person name="Stajich J.E."/>
            <person name="Kurbessoian T."/>
        </authorList>
    </citation>
    <scope>NUCLEOTIDE SEQUENCE</scope>
    <source>
        <strain evidence="8">GSE-NOS-MK-12-04C</strain>
    </source>
</reference>
<dbReference type="PANTHER" id="PTHR37820:SF1">
    <property type="entry name" value="CELL DIVISION PROTEIN FTSQ"/>
    <property type="match status" value="1"/>
</dbReference>
<evidence type="ECO:0000256" key="1">
    <source>
        <dbReference type="ARBA" id="ARBA00022475"/>
    </source>
</evidence>
<evidence type="ECO:0000256" key="6">
    <source>
        <dbReference type="SAM" id="Phobius"/>
    </source>
</evidence>
<dbReference type="Proteomes" id="UP000729701">
    <property type="component" value="Unassembled WGS sequence"/>
</dbReference>
<dbReference type="Pfam" id="PF08478">
    <property type="entry name" value="POTRA_1"/>
    <property type="match status" value="1"/>
</dbReference>
<keyword evidence="3 6" id="KW-0812">Transmembrane</keyword>
<evidence type="ECO:0000256" key="4">
    <source>
        <dbReference type="ARBA" id="ARBA00022989"/>
    </source>
</evidence>
<evidence type="ECO:0000256" key="5">
    <source>
        <dbReference type="ARBA" id="ARBA00023306"/>
    </source>
</evidence>
<keyword evidence="6" id="KW-0472">Membrane</keyword>
<keyword evidence="2" id="KW-0132">Cell division</keyword>
<evidence type="ECO:0000313" key="9">
    <source>
        <dbReference type="Proteomes" id="UP000729701"/>
    </source>
</evidence>